<dbReference type="KEGG" id="fgi:OP10G_1342"/>
<keyword evidence="1" id="KW-0472">Membrane</keyword>
<gene>
    <name evidence="2" type="ORF">OP10G_1342</name>
</gene>
<sequence>MNERFEAYLGAVDRQMAGQVDAERRAEVLAELRSHLVLSHRAAEEELGIPETEATRLALRGLGAAQNVAEDLVRHLTGETSRPIWRVAALTITLDAIAHILLPLILPLIPAHYHGLFGTTEMLWSSIAVLAAFIWSAIRSRRWLIRPVAISMGLGALLMFLVALVPAYQSGVEGAMKRAGIDVSKETALKQFDHDLALAAAGSEGFRRNPAAYYDPNFKGYMAPQWVKVTTGMQFPYLPFIVDIPSSPSLVYSPNRTVEGAAHDWVANGAAYVASLRRMRQAVLSGGDSSVLTFAGQTLSMFLLRVVPLAIVNGVILALFKRQRRRRIARDPFLA</sequence>
<reference evidence="2 3" key="1">
    <citation type="journal article" date="2014" name="PLoS ONE">
        <title>The first complete genome sequence of the class fimbriimonadia in the phylum armatimonadetes.</title>
        <authorList>
            <person name="Hu Z.Y."/>
            <person name="Wang Y.Z."/>
            <person name="Im W.T."/>
            <person name="Wang S.Y."/>
            <person name="Zhao G.P."/>
            <person name="Zheng H.J."/>
            <person name="Quan Z.X."/>
        </authorList>
    </citation>
    <scope>NUCLEOTIDE SEQUENCE [LARGE SCALE GENOMIC DNA]</scope>
    <source>
        <strain evidence="2">Gsoil 348</strain>
    </source>
</reference>
<feature type="transmembrane region" description="Helical" evidence="1">
    <location>
        <begin position="84"/>
        <end position="109"/>
    </location>
</feature>
<feature type="transmembrane region" description="Helical" evidence="1">
    <location>
        <begin position="302"/>
        <end position="320"/>
    </location>
</feature>
<feature type="transmembrane region" description="Helical" evidence="1">
    <location>
        <begin position="148"/>
        <end position="168"/>
    </location>
</feature>
<keyword evidence="1" id="KW-0812">Transmembrane</keyword>
<dbReference type="AlphaFoldDB" id="A0A068NPN4"/>
<feature type="transmembrane region" description="Helical" evidence="1">
    <location>
        <begin position="115"/>
        <end position="136"/>
    </location>
</feature>
<evidence type="ECO:0000313" key="2">
    <source>
        <dbReference type="EMBL" id="AIE84710.1"/>
    </source>
</evidence>
<evidence type="ECO:0000313" key="3">
    <source>
        <dbReference type="Proteomes" id="UP000027982"/>
    </source>
</evidence>
<evidence type="ECO:0000256" key="1">
    <source>
        <dbReference type="SAM" id="Phobius"/>
    </source>
</evidence>
<accession>A0A068NPN4</accession>
<dbReference type="EMBL" id="CP007139">
    <property type="protein sequence ID" value="AIE84710.1"/>
    <property type="molecule type" value="Genomic_DNA"/>
</dbReference>
<dbReference type="HOGENOM" id="CLU_828328_0_0_0"/>
<keyword evidence="3" id="KW-1185">Reference proteome</keyword>
<name>A0A068NPN4_FIMGI</name>
<dbReference type="STRING" id="661478.OP10G_1342"/>
<organism evidence="2 3">
    <name type="scientific">Fimbriimonas ginsengisoli Gsoil 348</name>
    <dbReference type="NCBI Taxonomy" id="661478"/>
    <lineage>
        <taxon>Bacteria</taxon>
        <taxon>Bacillati</taxon>
        <taxon>Armatimonadota</taxon>
        <taxon>Fimbriimonadia</taxon>
        <taxon>Fimbriimonadales</taxon>
        <taxon>Fimbriimonadaceae</taxon>
        <taxon>Fimbriimonas</taxon>
    </lineage>
</organism>
<keyword evidence="1" id="KW-1133">Transmembrane helix</keyword>
<dbReference type="Proteomes" id="UP000027982">
    <property type="component" value="Chromosome"/>
</dbReference>
<protein>
    <submittedName>
        <fullName evidence="2">Uncharacterized protein</fullName>
    </submittedName>
</protein>
<dbReference type="RefSeq" id="WP_025226671.1">
    <property type="nucleotide sequence ID" value="NZ_CP007139.1"/>
</dbReference>
<proteinExistence type="predicted"/>